<evidence type="ECO:0000313" key="2">
    <source>
        <dbReference type="EMBL" id="SEQ27661.1"/>
    </source>
</evidence>
<proteinExistence type="predicted"/>
<accession>A0A1H9EPM4</accession>
<dbReference type="SUPFAM" id="SSF47598">
    <property type="entry name" value="Ribbon-helix-helix"/>
    <property type="match status" value="1"/>
</dbReference>
<dbReference type="RefSeq" id="WP_092672517.1">
    <property type="nucleotide sequence ID" value="NZ_FOGC01000002.1"/>
</dbReference>
<organism evidence="2 3">
    <name type="scientific">Rosenbergiella nectarea</name>
    <dbReference type="NCBI Taxonomy" id="988801"/>
    <lineage>
        <taxon>Bacteria</taxon>
        <taxon>Pseudomonadati</taxon>
        <taxon>Pseudomonadota</taxon>
        <taxon>Gammaproteobacteria</taxon>
        <taxon>Enterobacterales</taxon>
        <taxon>Erwiniaceae</taxon>
        <taxon>Rosenbergiella</taxon>
    </lineage>
</organism>
<dbReference type="InterPro" id="IPR013321">
    <property type="entry name" value="Arc_rbn_hlx_hlx"/>
</dbReference>
<keyword evidence="3" id="KW-1185">Reference proteome</keyword>
<evidence type="ECO:0000259" key="1">
    <source>
        <dbReference type="Pfam" id="PF03869"/>
    </source>
</evidence>
<dbReference type="EMBL" id="FOGC01000002">
    <property type="protein sequence ID" value="SEQ27661.1"/>
    <property type="molecule type" value="Genomic_DNA"/>
</dbReference>
<dbReference type="GO" id="GO:0006355">
    <property type="term" value="P:regulation of DNA-templated transcription"/>
    <property type="evidence" value="ECO:0007669"/>
    <property type="project" value="InterPro"/>
</dbReference>
<gene>
    <name evidence="2" type="ORF">SAMN05216522_10216</name>
</gene>
<dbReference type="Gene3D" id="1.10.1220.10">
    <property type="entry name" value="Met repressor-like"/>
    <property type="match status" value="1"/>
</dbReference>
<dbReference type="AlphaFoldDB" id="A0A1H9EPM4"/>
<protein>
    <submittedName>
        <fullName evidence="2">Arc-like DNA binding domain-containing protein</fullName>
    </submittedName>
</protein>
<evidence type="ECO:0000313" key="3">
    <source>
        <dbReference type="Proteomes" id="UP000242515"/>
    </source>
</evidence>
<reference evidence="3" key="1">
    <citation type="submission" date="2016-10" db="EMBL/GenBank/DDBJ databases">
        <authorList>
            <person name="Varghese N."/>
            <person name="Submissions S."/>
        </authorList>
    </citation>
    <scope>NUCLEOTIDE SEQUENCE [LARGE SCALE GENOMIC DNA]</scope>
    <source>
        <strain evidence="3">8N4</strain>
    </source>
</reference>
<dbReference type="OrthoDB" id="6630521at2"/>
<dbReference type="Proteomes" id="UP000242515">
    <property type="component" value="Unassembled WGS sequence"/>
</dbReference>
<dbReference type="InterPro" id="IPR005569">
    <property type="entry name" value="Arc_DNA-bd_dom"/>
</dbReference>
<dbReference type="InterPro" id="IPR010985">
    <property type="entry name" value="Ribbon_hlx_hlx"/>
</dbReference>
<dbReference type="Pfam" id="PF03869">
    <property type="entry name" value="Arc"/>
    <property type="match status" value="1"/>
</dbReference>
<name>A0A1H9EPM4_9GAMM</name>
<dbReference type="STRING" id="988801.SAMN05216522_10216"/>
<feature type="domain" description="Arc-like DNA binding" evidence="1">
    <location>
        <begin position="14"/>
        <end position="54"/>
    </location>
</feature>
<dbReference type="GO" id="GO:0043565">
    <property type="term" value="F:sequence-specific DNA binding"/>
    <property type="evidence" value="ECO:0007669"/>
    <property type="project" value="UniProtKB-ARBA"/>
</dbReference>
<sequence length="55" mass="6266">MSDSKIRDIAPTGIRFPEWLKAALKKAATDECRSFNGEVIKRLERSLREDGFIKA</sequence>